<dbReference type="VEuPathDB" id="FungiDB:I7I51_01372"/>
<evidence type="ECO:0000313" key="5">
    <source>
        <dbReference type="Proteomes" id="UP000663671"/>
    </source>
</evidence>
<dbReference type="InterPro" id="IPR020904">
    <property type="entry name" value="Sc_DH/Rdtase_CS"/>
</dbReference>
<dbReference type="EMBL" id="CP069114">
    <property type="protein sequence ID" value="QSS64306.1"/>
    <property type="molecule type" value="Genomic_DNA"/>
</dbReference>
<keyword evidence="3" id="KW-0560">Oxidoreductase</keyword>
<comment type="similarity">
    <text evidence="1">Belongs to the short-chain dehydrogenases/reductases (SDR) family.</text>
</comment>
<dbReference type="GO" id="GO:0050664">
    <property type="term" value="F:oxidoreductase activity, acting on NAD(P)H, oxygen as acceptor"/>
    <property type="evidence" value="ECO:0007669"/>
    <property type="project" value="TreeGrafter"/>
</dbReference>
<name>A0A8A1MCS3_AJECA</name>
<dbReference type="Pfam" id="PF13561">
    <property type="entry name" value="adh_short_C2"/>
    <property type="match status" value="1"/>
</dbReference>
<dbReference type="OrthoDB" id="5325318at2759"/>
<dbReference type="Gene3D" id="3.40.50.720">
    <property type="entry name" value="NAD(P)-binding Rossmann-like Domain"/>
    <property type="match status" value="1"/>
</dbReference>
<evidence type="ECO:0000256" key="1">
    <source>
        <dbReference type="ARBA" id="ARBA00006484"/>
    </source>
</evidence>
<dbReference type="Proteomes" id="UP000663671">
    <property type="component" value="Chromosome 1"/>
</dbReference>
<dbReference type="SUPFAM" id="SSF51735">
    <property type="entry name" value="NAD(P)-binding Rossmann-fold domains"/>
    <property type="match status" value="1"/>
</dbReference>
<dbReference type="AlphaFoldDB" id="A0A8A1MCS3"/>
<evidence type="ECO:0000313" key="4">
    <source>
        <dbReference type="EMBL" id="QSS64306.1"/>
    </source>
</evidence>
<sequence>MRSARCKMQVKRSFPIDSSKTKLKSRISPKTYVMVIVSPLKKKFGDIQDGSVGIALAPQTVYFAGKVYGSYVRSPGGSRGIGLALVEAMAGLGSDVAILDIMEPQVDIEKLQSHVTAAGLALDKPFLEYGWEESRRILDVNVIGSFFSAQLAARQMMEQGNGGSIVMISSMAGHCAMPSQRVSIYGASKAAIKLLGKALGVEMAPHNIRVNTLSPGYIADGINGEFSDLEGVVNRIPPMGRIGQRDNLTMAVAYLLSEGASYTTGADIAVTGGLHNGRIEL</sequence>
<dbReference type="GO" id="GO:0016616">
    <property type="term" value="F:oxidoreductase activity, acting on the CH-OH group of donors, NAD or NADP as acceptor"/>
    <property type="evidence" value="ECO:0007669"/>
    <property type="project" value="UniProtKB-ARBA"/>
</dbReference>
<dbReference type="InterPro" id="IPR002347">
    <property type="entry name" value="SDR_fam"/>
</dbReference>
<dbReference type="InterPro" id="IPR036291">
    <property type="entry name" value="NAD(P)-bd_dom_sf"/>
</dbReference>
<reference evidence="4" key="1">
    <citation type="submission" date="2021-01" db="EMBL/GenBank/DDBJ databases">
        <title>Chromosome-level genome assembly of a human fungal pathogen reveals clustering of transcriptionally co-regulated genes.</title>
        <authorList>
            <person name="Voorhies M."/>
            <person name="Cohen S."/>
            <person name="Shea T.P."/>
            <person name="Petrus S."/>
            <person name="Munoz J.F."/>
            <person name="Poplawski S."/>
            <person name="Goldman W.E."/>
            <person name="Michael T."/>
            <person name="Cuomo C.A."/>
            <person name="Sil A."/>
            <person name="Beyhan S."/>
        </authorList>
    </citation>
    <scope>NUCLEOTIDE SEQUENCE</scope>
    <source>
        <strain evidence="4">WU24</strain>
    </source>
</reference>
<dbReference type="PANTHER" id="PTHR43008">
    <property type="entry name" value="BENZIL REDUCTASE"/>
    <property type="match status" value="1"/>
</dbReference>
<evidence type="ECO:0000256" key="3">
    <source>
        <dbReference type="ARBA" id="ARBA00023002"/>
    </source>
</evidence>
<proteinExistence type="inferred from homology"/>
<keyword evidence="2" id="KW-0521">NADP</keyword>
<organism evidence="4 5">
    <name type="scientific">Ajellomyces capsulatus</name>
    <name type="common">Darling's disease fungus</name>
    <name type="synonym">Histoplasma capsulatum</name>
    <dbReference type="NCBI Taxonomy" id="5037"/>
    <lineage>
        <taxon>Eukaryota</taxon>
        <taxon>Fungi</taxon>
        <taxon>Dikarya</taxon>
        <taxon>Ascomycota</taxon>
        <taxon>Pezizomycotina</taxon>
        <taxon>Eurotiomycetes</taxon>
        <taxon>Eurotiomycetidae</taxon>
        <taxon>Onygenales</taxon>
        <taxon>Ajellomycetaceae</taxon>
        <taxon>Histoplasma</taxon>
    </lineage>
</organism>
<protein>
    <submittedName>
        <fullName evidence="4">Uncharacterized protein</fullName>
    </submittedName>
</protein>
<dbReference type="PRINTS" id="PR00081">
    <property type="entry name" value="GDHRDH"/>
</dbReference>
<dbReference type="PANTHER" id="PTHR43008:SF4">
    <property type="entry name" value="CHAIN DEHYDROGENASE, PUTATIVE (AFU_ORTHOLOGUE AFUA_4G08710)-RELATED"/>
    <property type="match status" value="1"/>
</dbReference>
<accession>A0A8A1MCS3</accession>
<evidence type="ECO:0000256" key="2">
    <source>
        <dbReference type="ARBA" id="ARBA00022857"/>
    </source>
</evidence>
<gene>
    <name evidence="4" type="ORF">I7I51_01372</name>
</gene>
<dbReference type="PROSITE" id="PS00061">
    <property type="entry name" value="ADH_SHORT"/>
    <property type="match status" value="1"/>
</dbReference>